<dbReference type="Proteomes" id="UP000000657">
    <property type="component" value="Chromosome"/>
</dbReference>
<dbReference type="STRING" id="326424.FRAAL1692"/>
<dbReference type="PROSITE" id="PS50977">
    <property type="entry name" value="HTH_TETR_2"/>
    <property type="match status" value="1"/>
</dbReference>
<evidence type="ECO:0000256" key="1">
    <source>
        <dbReference type="ARBA" id="ARBA00023015"/>
    </source>
</evidence>
<dbReference type="GO" id="GO:0003700">
    <property type="term" value="F:DNA-binding transcription factor activity"/>
    <property type="evidence" value="ECO:0007669"/>
    <property type="project" value="TreeGrafter"/>
</dbReference>
<gene>
    <name evidence="6" type="ordered locus">FRAAL1692</name>
</gene>
<dbReference type="PROSITE" id="PS01081">
    <property type="entry name" value="HTH_TETR_1"/>
    <property type="match status" value="1"/>
</dbReference>
<sequence length="207" mass="22749">MRGAAQPVRARPAAWSEHKARVRQALVDAALELFAEQGYESTSTEQVAARAGVSPRTFFRYFATKESVLFFGEDDYIRSFVGVYLAQPESLSEFQAMRAAFVTLAPGVARLRERIRLYHVAVASSFLLRGKEHDNQQGNRALVARAVATRRGLAQPDESCELVAAIGILAEQRAMQRWLQGAPSRSLGSYVTAEFATLAELMGPAAQ</sequence>
<keyword evidence="7" id="KW-1185">Reference proteome</keyword>
<dbReference type="InterPro" id="IPR023772">
    <property type="entry name" value="DNA-bd_HTH_TetR-type_CS"/>
</dbReference>
<dbReference type="AlphaFoldDB" id="Q0RQ31"/>
<evidence type="ECO:0000313" key="6">
    <source>
        <dbReference type="EMBL" id="CAJ60346.1"/>
    </source>
</evidence>
<dbReference type="eggNOG" id="COG1309">
    <property type="taxonomic scope" value="Bacteria"/>
</dbReference>
<evidence type="ECO:0000313" key="7">
    <source>
        <dbReference type="Proteomes" id="UP000000657"/>
    </source>
</evidence>
<feature type="domain" description="HTH tetR-type" evidence="5">
    <location>
        <begin position="20"/>
        <end position="80"/>
    </location>
</feature>
<dbReference type="InterPro" id="IPR009057">
    <property type="entry name" value="Homeodomain-like_sf"/>
</dbReference>
<evidence type="ECO:0000256" key="2">
    <source>
        <dbReference type="ARBA" id="ARBA00023125"/>
    </source>
</evidence>
<dbReference type="InterPro" id="IPR041347">
    <property type="entry name" value="MftR_C"/>
</dbReference>
<evidence type="ECO:0000256" key="3">
    <source>
        <dbReference type="ARBA" id="ARBA00023163"/>
    </source>
</evidence>
<keyword evidence="2 4" id="KW-0238">DNA-binding</keyword>
<feature type="DNA-binding region" description="H-T-H motif" evidence="4">
    <location>
        <begin position="43"/>
        <end position="62"/>
    </location>
</feature>
<proteinExistence type="predicted"/>
<dbReference type="InterPro" id="IPR001647">
    <property type="entry name" value="HTH_TetR"/>
</dbReference>
<name>Q0RQ31_FRAAA</name>
<dbReference type="KEGG" id="fal:FRAAL1692"/>
<accession>Q0RQ31</accession>
<evidence type="ECO:0000259" key="5">
    <source>
        <dbReference type="PROSITE" id="PS50977"/>
    </source>
</evidence>
<dbReference type="SUPFAM" id="SSF46689">
    <property type="entry name" value="Homeodomain-like"/>
    <property type="match status" value="1"/>
</dbReference>
<dbReference type="Gene3D" id="1.10.357.10">
    <property type="entry name" value="Tetracycline Repressor, domain 2"/>
    <property type="match status" value="1"/>
</dbReference>
<dbReference type="Pfam" id="PF17754">
    <property type="entry name" value="TetR_C_14"/>
    <property type="match status" value="1"/>
</dbReference>
<dbReference type="Pfam" id="PF00440">
    <property type="entry name" value="TetR_N"/>
    <property type="match status" value="1"/>
</dbReference>
<keyword evidence="1" id="KW-0805">Transcription regulation</keyword>
<keyword evidence="3" id="KW-0804">Transcription</keyword>
<evidence type="ECO:0000256" key="4">
    <source>
        <dbReference type="PROSITE-ProRule" id="PRU00335"/>
    </source>
</evidence>
<dbReference type="PRINTS" id="PR00455">
    <property type="entry name" value="HTHTETR"/>
</dbReference>
<dbReference type="InterPro" id="IPR050109">
    <property type="entry name" value="HTH-type_TetR-like_transc_reg"/>
</dbReference>
<dbReference type="HOGENOM" id="CLU_069356_2_3_11"/>
<protein>
    <submittedName>
        <fullName evidence="6">TetR family transcriptional regulator</fullName>
    </submittedName>
</protein>
<organism evidence="6 7">
    <name type="scientific">Frankia alni (strain DSM 45986 / CECT 9034 / ACN14a)</name>
    <dbReference type="NCBI Taxonomy" id="326424"/>
    <lineage>
        <taxon>Bacteria</taxon>
        <taxon>Bacillati</taxon>
        <taxon>Actinomycetota</taxon>
        <taxon>Actinomycetes</taxon>
        <taxon>Frankiales</taxon>
        <taxon>Frankiaceae</taxon>
        <taxon>Frankia</taxon>
    </lineage>
</organism>
<reference evidence="6 7" key="1">
    <citation type="journal article" date="2007" name="Genome Res.">
        <title>Genome characteristics of facultatively symbiotic Frankia sp. strains reflect host range and host plant biogeography.</title>
        <authorList>
            <person name="Normand P."/>
            <person name="Lapierre P."/>
            <person name="Tisa L.S."/>
            <person name="Gogarten J.P."/>
            <person name="Alloisio N."/>
            <person name="Bagnarol E."/>
            <person name="Bassi C.A."/>
            <person name="Berry A.M."/>
            <person name="Bickhart D.M."/>
            <person name="Choisne N."/>
            <person name="Couloux A."/>
            <person name="Cournoyer B."/>
            <person name="Cruveiller S."/>
            <person name="Daubin V."/>
            <person name="Demange N."/>
            <person name="Francino M.P."/>
            <person name="Goltsman E."/>
            <person name="Huang Y."/>
            <person name="Kopp O.R."/>
            <person name="Labarre L."/>
            <person name="Lapidus A."/>
            <person name="Lavire C."/>
            <person name="Marechal J."/>
            <person name="Martinez M."/>
            <person name="Mastronunzio J.E."/>
            <person name="Mullin B.C."/>
            <person name="Niemann J."/>
            <person name="Pujic P."/>
            <person name="Rawnsley T."/>
            <person name="Rouy Z."/>
            <person name="Schenowitz C."/>
            <person name="Sellstedt A."/>
            <person name="Tavares F."/>
            <person name="Tomkins J.P."/>
            <person name="Vallenet D."/>
            <person name="Valverde C."/>
            <person name="Wall L.G."/>
            <person name="Wang Y."/>
            <person name="Medigue C."/>
            <person name="Benson D.R."/>
        </authorList>
    </citation>
    <scope>NUCLEOTIDE SEQUENCE [LARGE SCALE GENOMIC DNA]</scope>
    <source>
        <strain evidence="7">DSM 45986 / CECT 9034 / ACN14a</strain>
    </source>
</reference>
<dbReference type="GO" id="GO:0000976">
    <property type="term" value="F:transcription cis-regulatory region binding"/>
    <property type="evidence" value="ECO:0007669"/>
    <property type="project" value="TreeGrafter"/>
</dbReference>
<dbReference type="EMBL" id="CT573213">
    <property type="protein sequence ID" value="CAJ60346.1"/>
    <property type="molecule type" value="Genomic_DNA"/>
</dbReference>
<dbReference type="PANTHER" id="PTHR30055:SF238">
    <property type="entry name" value="MYCOFACTOCIN BIOSYNTHESIS TRANSCRIPTIONAL REGULATOR MFTR-RELATED"/>
    <property type="match status" value="1"/>
</dbReference>
<dbReference type="PANTHER" id="PTHR30055">
    <property type="entry name" value="HTH-TYPE TRANSCRIPTIONAL REGULATOR RUTR"/>
    <property type="match status" value="1"/>
</dbReference>